<evidence type="ECO:0000313" key="4">
    <source>
        <dbReference type="Proteomes" id="UP000604046"/>
    </source>
</evidence>
<keyword evidence="1" id="KW-0812">Transmembrane</keyword>
<comment type="caution">
    <text evidence="3">The sequence shown here is derived from an EMBL/GenBank/DDBJ whole genome shotgun (WGS) entry which is preliminary data.</text>
</comment>
<keyword evidence="1" id="KW-1133">Transmembrane helix</keyword>
<feature type="chain" id="PRO_5033060247" evidence="2">
    <location>
        <begin position="22"/>
        <end position="414"/>
    </location>
</feature>
<keyword evidence="1" id="KW-0472">Membrane</keyword>
<gene>
    <name evidence="3" type="primary">osm1</name>
    <name evidence="3" type="ORF">SNAT2548_LOCUS7457</name>
</gene>
<dbReference type="AlphaFoldDB" id="A0A812JSP3"/>
<evidence type="ECO:0000256" key="2">
    <source>
        <dbReference type="SAM" id="SignalP"/>
    </source>
</evidence>
<dbReference type="Proteomes" id="UP000604046">
    <property type="component" value="Unassembled WGS sequence"/>
</dbReference>
<feature type="signal peptide" evidence="2">
    <location>
        <begin position="1"/>
        <end position="21"/>
    </location>
</feature>
<evidence type="ECO:0000313" key="3">
    <source>
        <dbReference type="EMBL" id="CAE7214566.1"/>
    </source>
</evidence>
<sequence>MSSSCSRLNMLSGWLVAPVEAYQFATPIGWQLFAIKKKWQSVSGFPPALVEVAGHQRKRYRTVSILQPDPAPPTAATTTLQAAQTSRSGELTAGALVRILPDECSDFIPWSDMDANDCRKYAEPGWLLSCHDLRSVEERMGDLDERLDANLKLSPRDACCACGGSNATGRARAISRLASAVYDTLESIDNSQEVESQIPASTVASLRAVLDGTDGKELLESRLLPMTNEELAAAGRLAGDSSAHLYFRKPQELLPALELLVALFPSASAVEEEREAKNASPEDQRQLQDVEQRNMGDIHVGHAGLAMNAAVAVQLLSHVMRALSCLWRIYFIVLFVICATAVVWWVNVLRRPVTYVVLRSHEKFFGKQRQMEEPAILVNNRFNSQKLVGFFLPTERVSEFAAALGGALPQVTQV</sequence>
<name>A0A812JSP3_9DINO</name>
<proteinExistence type="predicted"/>
<feature type="transmembrane region" description="Helical" evidence="1">
    <location>
        <begin position="327"/>
        <end position="349"/>
    </location>
</feature>
<reference evidence="3" key="1">
    <citation type="submission" date="2021-02" db="EMBL/GenBank/DDBJ databases">
        <authorList>
            <person name="Dougan E. K."/>
            <person name="Rhodes N."/>
            <person name="Thang M."/>
            <person name="Chan C."/>
        </authorList>
    </citation>
    <scope>NUCLEOTIDE SEQUENCE</scope>
</reference>
<keyword evidence="2" id="KW-0732">Signal</keyword>
<keyword evidence="4" id="KW-1185">Reference proteome</keyword>
<evidence type="ECO:0000256" key="1">
    <source>
        <dbReference type="SAM" id="Phobius"/>
    </source>
</evidence>
<protein>
    <submittedName>
        <fullName evidence="3">Osm1 protein</fullName>
    </submittedName>
</protein>
<dbReference type="OrthoDB" id="409613at2759"/>
<accession>A0A812JSP3</accession>
<organism evidence="3 4">
    <name type="scientific">Symbiodinium natans</name>
    <dbReference type="NCBI Taxonomy" id="878477"/>
    <lineage>
        <taxon>Eukaryota</taxon>
        <taxon>Sar</taxon>
        <taxon>Alveolata</taxon>
        <taxon>Dinophyceae</taxon>
        <taxon>Suessiales</taxon>
        <taxon>Symbiodiniaceae</taxon>
        <taxon>Symbiodinium</taxon>
    </lineage>
</organism>
<dbReference type="EMBL" id="CAJNDS010000521">
    <property type="protein sequence ID" value="CAE7214566.1"/>
    <property type="molecule type" value="Genomic_DNA"/>
</dbReference>